<dbReference type="InParanoid" id="C3Y887"/>
<sequence>MAQRPRRLPAATLGAPIQGGVQGVAAGIPIQGQGGPAPQPGVPPQVLSKAGMPEEMNVAWKYMDEVVSTAVLSNTTMQGLPATPADNTAITEVLETALGSMTLRELNRSIKLTKLDIDTFMSRPATSYRTSAALQDKLHRVQVVDAEVSGNALNANGATPSSWRAAPMRPTPSREFKALFELPSKTVDGVAKTIQPMQNTRLLIGNVYHYIMQSPNRLAECKTLGLFETSGLFEPSPDGYLPVNSPVALIQGDFVVAGNVMAMSVVHLGPSPSYCHPAIVAALSVERLPDMTQYSPVDPALAAFVEEAHKDLTPEEKRLIQMWLRVKDKFNISDSAYHEVRMLGGDKVPPLYKMVEERKEQSSLIPITTDV</sequence>
<dbReference type="EMBL" id="GG666491">
    <property type="protein sequence ID" value="EEN63556.1"/>
    <property type="molecule type" value="Genomic_DNA"/>
</dbReference>
<evidence type="ECO:0000313" key="1">
    <source>
        <dbReference type="EMBL" id="EEN63556.1"/>
    </source>
</evidence>
<reference evidence="1" key="1">
    <citation type="journal article" date="2008" name="Nature">
        <title>The amphioxus genome and the evolution of the chordate karyotype.</title>
        <authorList>
            <consortium name="US DOE Joint Genome Institute (JGI-PGF)"/>
            <person name="Putnam N.H."/>
            <person name="Butts T."/>
            <person name="Ferrier D.E.K."/>
            <person name="Furlong R.F."/>
            <person name="Hellsten U."/>
            <person name="Kawashima T."/>
            <person name="Robinson-Rechavi M."/>
            <person name="Shoguchi E."/>
            <person name="Terry A."/>
            <person name="Yu J.-K."/>
            <person name="Benito-Gutierrez E.L."/>
            <person name="Dubchak I."/>
            <person name="Garcia-Fernandez J."/>
            <person name="Gibson-Brown J.J."/>
            <person name="Grigoriev I.V."/>
            <person name="Horton A.C."/>
            <person name="de Jong P.J."/>
            <person name="Jurka J."/>
            <person name="Kapitonov V.V."/>
            <person name="Kohara Y."/>
            <person name="Kuroki Y."/>
            <person name="Lindquist E."/>
            <person name="Lucas S."/>
            <person name="Osoegawa K."/>
            <person name="Pennacchio L.A."/>
            <person name="Salamov A.A."/>
            <person name="Satou Y."/>
            <person name="Sauka-Spengler T."/>
            <person name="Schmutz J."/>
            <person name="Shin-I T."/>
            <person name="Toyoda A."/>
            <person name="Bronner-Fraser M."/>
            <person name="Fujiyama A."/>
            <person name="Holland L.Z."/>
            <person name="Holland P.W.H."/>
            <person name="Satoh N."/>
            <person name="Rokhsar D.S."/>
        </authorList>
    </citation>
    <scope>NUCLEOTIDE SEQUENCE [LARGE SCALE GENOMIC DNA]</scope>
    <source>
        <strain evidence="1">S238N-H82</strain>
        <tissue evidence="1">Testes</tissue>
    </source>
</reference>
<organism>
    <name type="scientific">Branchiostoma floridae</name>
    <name type="common">Florida lancelet</name>
    <name type="synonym">Amphioxus</name>
    <dbReference type="NCBI Taxonomy" id="7739"/>
    <lineage>
        <taxon>Eukaryota</taxon>
        <taxon>Metazoa</taxon>
        <taxon>Chordata</taxon>
        <taxon>Cephalochordata</taxon>
        <taxon>Leptocardii</taxon>
        <taxon>Amphioxiformes</taxon>
        <taxon>Branchiostomatidae</taxon>
        <taxon>Branchiostoma</taxon>
    </lineage>
</organism>
<dbReference type="AlphaFoldDB" id="C3Y887"/>
<name>C3Y887_BRAFL</name>
<protein>
    <submittedName>
        <fullName evidence="1">Uncharacterized protein</fullName>
    </submittedName>
</protein>
<accession>C3Y887</accession>
<gene>
    <name evidence="1" type="ORF">BRAFLDRAFT_106495</name>
</gene>
<proteinExistence type="predicted"/>